<feature type="compositionally biased region" description="Polar residues" evidence="1">
    <location>
        <begin position="277"/>
        <end position="289"/>
    </location>
</feature>
<reference evidence="2" key="1">
    <citation type="submission" date="2021-01" db="EMBL/GenBank/DDBJ databases">
        <authorList>
            <person name="Kaushik A."/>
        </authorList>
    </citation>
    <scope>NUCLEOTIDE SEQUENCE</scope>
    <source>
        <strain evidence="2">AG4-R118</strain>
    </source>
</reference>
<proteinExistence type="predicted"/>
<feature type="region of interest" description="Disordered" evidence="1">
    <location>
        <begin position="254"/>
        <end position="289"/>
    </location>
</feature>
<dbReference type="InterPro" id="IPR004242">
    <property type="entry name" value="Transposase_21"/>
</dbReference>
<feature type="compositionally biased region" description="Low complexity" evidence="1">
    <location>
        <begin position="396"/>
        <end position="406"/>
    </location>
</feature>
<feature type="region of interest" description="Disordered" evidence="1">
    <location>
        <begin position="1426"/>
        <end position="1455"/>
    </location>
</feature>
<dbReference type="Pfam" id="PF02992">
    <property type="entry name" value="Transposase_21"/>
    <property type="match status" value="1"/>
</dbReference>
<evidence type="ECO:0008006" key="4">
    <source>
        <dbReference type="Google" id="ProtNLM"/>
    </source>
</evidence>
<feature type="compositionally biased region" description="Basic and acidic residues" evidence="1">
    <location>
        <begin position="1"/>
        <end position="23"/>
    </location>
</feature>
<dbReference type="EMBL" id="CAJMWX010001183">
    <property type="protein sequence ID" value="CAE6473153.1"/>
    <property type="molecule type" value="Genomic_DNA"/>
</dbReference>
<feature type="region of interest" description="Disordered" evidence="1">
    <location>
        <begin position="396"/>
        <end position="480"/>
    </location>
</feature>
<organism evidence="2 3">
    <name type="scientific">Rhizoctonia solani</name>
    <dbReference type="NCBI Taxonomy" id="456999"/>
    <lineage>
        <taxon>Eukaryota</taxon>
        <taxon>Fungi</taxon>
        <taxon>Dikarya</taxon>
        <taxon>Basidiomycota</taxon>
        <taxon>Agaricomycotina</taxon>
        <taxon>Agaricomycetes</taxon>
        <taxon>Cantharellales</taxon>
        <taxon>Ceratobasidiaceae</taxon>
        <taxon>Rhizoctonia</taxon>
    </lineage>
</organism>
<feature type="region of interest" description="Disordered" evidence="1">
    <location>
        <begin position="303"/>
        <end position="355"/>
    </location>
</feature>
<dbReference type="Proteomes" id="UP000663888">
    <property type="component" value="Unassembled WGS sequence"/>
</dbReference>
<protein>
    <recommendedName>
        <fullName evidence="4">Transposase family Tnp2 protein</fullName>
    </recommendedName>
</protein>
<comment type="caution">
    <text evidence="2">The sequence shown here is derived from an EMBL/GenBank/DDBJ whole genome shotgun (WGS) entry which is preliminary data.</text>
</comment>
<dbReference type="PANTHER" id="PTHR46579:SF1">
    <property type="entry name" value="F5_8 TYPE C DOMAIN-CONTAINING PROTEIN"/>
    <property type="match status" value="1"/>
</dbReference>
<feature type="compositionally biased region" description="Acidic residues" evidence="1">
    <location>
        <begin position="410"/>
        <end position="431"/>
    </location>
</feature>
<accession>A0A8H3GZJ9</accession>
<dbReference type="PANTHER" id="PTHR46579">
    <property type="entry name" value="F5/8 TYPE C DOMAIN-CONTAINING PROTEIN-RELATED"/>
    <property type="match status" value="1"/>
</dbReference>
<feature type="compositionally biased region" description="Acidic residues" evidence="1">
    <location>
        <begin position="1442"/>
        <end position="1455"/>
    </location>
</feature>
<name>A0A8H3GZJ9_9AGAM</name>
<feature type="compositionally biased region" description="Polar residues" evidence="1">
    <location>
        <begin position="303"/>
        <end position="323"/>
    </location>
</feature>
<feature type="region of interest" description="Disordered" evidence="1">
    <location>
        <begin position="1"/>
        <end position="25"/>
    </location>
</feature>
<evidence type="ECO:0000256" key="1">
    <source>
        <dbReference type="SAM" id="MobiDB-lite"/>
    </source>
</evidence>
<evidence type="ECO:0000313" key="2">
    <source>
        <dbReference type="EMBL" id="CAE6473153.1"/>
    </source>
</evidence>
<feature type="compositionally biased region" description="Pro residues" evidence="1">
    <location>
        <begin position="259"/>
        <end position="274"/>
    </location>
</feature>
<gene>
    <name evidence="2" type="ORF">RDB_LOCUS110969</name>
</gene>
<evidence type="ECO:0000313" key="3">
    <source>
        <dbReference type="Proteomes" id="UP000663888"/>
    </source>
</evidence>
<sequence length="1455" mass="163594">MHPIMDIDSRSVDDSEPDLHNPDEEATNFNLNIQSAIKNYKSTHPRTFMFPRFLLPDDAGILLCILLESIHEECRVRQYHCQGYVKDHPLLHDALHDAYVSQTFAYLRVDGHLPSIDENRLKLFLNRDRDRDHNHATTYQKRHSVSETMYNAGDIRRAKERAKKSKQSIRSHLPDAKRVCNCVKCWSHQYKQTRRTIERHQKRNGTHPDAPLALLPADTSDLVLLAKTNSSTGEVEDYLMEASHSGFENLHCSPLQHSCPPPHIQSPQQPPQSGPPNNSDQMSVSPSGSPSLPWFGCLSLSGSGSRPYSPSQPQYLQDPNSPQDLPHAISNAESSPSSPFPTFPCGNSLSDEEDPCLQTRDASADIDFFGQELANLRISGPSKVKHSLFYNDGFSSLSNGGSNDGASNGGDDDEDNEDDENDEDDEDDEDNGPLGRGGGNPGEPDGQEGAEVAGPQMQVPPDDPGGAPGAPGDNNEPFEIPALDEHSTLRNIYLRTWTLYAFHGATQEIIQAVLESHKLALLAGQDLYPPEFIVAVHAMPTTLRSLERRLGMDFSELITIFPVCPECGRRYSMEQLNDLRNPQCLRHVGDRCQGVLYVETKLADGTQKRTPTKSFPYNSLPAALGRLLSRVGIADLIQHWRRNPDDAPLENPPGPEQPQQWLGRMDENTRFSDISQAWGWHAQATGLKREFVDGEFIDVPVGNLERSLARSSIGLSLGVGADGYQVFKGKFAAAGSYSANGIYIVINNLPFFQRNLIENMILAVVLPGPHEPKGYAFDQMIEPLVKDLIKLAAGVELPVYDSETGEIRPCKVYANLSVLIVDWIARIKCTGHVGVAAEENHCPYCKIRQCLLATPEGYQSEGYDPRDPHDHLQDKHRVLRAPLHEREAIRLETGTSFTEFDRVPGFYAFDNAPIDAMHLLDLGITQYIARTIIFKHGMLRKRFRGQDDEDSPEARFNAFLARTIFPHHCSRIPTQAKIMDGRTKAEQWRLLRLVMPVAYFEAWRDGDAIPDGNIPRGGRNTKHFKTQEKSARLVLRRRRQVHHMDDGDPEQLPELNDCVSSRNPRDYYANILRYCLANTLLTRHRVTLAEIEQGAQFMEQVGIVFADMNVHLTPSFHAATHLPDHIRKYGSIYNTLTARFERANRLMANVNTNGHGHGVLEATMAKGFLRRTECHRYVHELQSIEEPTIDDTKTTEVLLGVMRNGPEHEVQRGMLDAILAGQAPMHGQEEIRLATTPARINFRDADHRDYYALMVDFCNRPQNRPAELHNVVFYGHGLPPAEGDIQVHVSPNNSTLAYPHFRRYGVRYGSAKHSRGLKSRYGYIFGRVPVLIQGIYETKVEVQGQEHKFLAVMVQRFVAPDLEPAFPWNHWNEILGIDAWLYNQLAPLEAVPPTVFTGVFALSDLEMTDGHFWITIAMINTRPEDLAEDDQVPGNMEHDNMEGDEDDMEEDGDEH</sequence>